<accession>A0A1D3UAA2</accession>
<dbReference type="VEuPathDB" id="PlasmoDB:PocGH01_14048600"/>
<dbReference type="EMBL" id="LT594595">
    <property type="protein sequence ID" value="SCQ17041.1"/>
    <property type="molecule type" value="Genomic_DNA"/>
</dbReference>
<keyword evidence="2" id="KW-1185">Reference proteome</keyword>
<dbReference type="VEuPathDB" id="PlasmoDB:POWCR01_140042800"/>
<evidence type="ECO:0000313" key="2">
    <source>
        <dbReference type="Proteomes" id="UP000242942"/>
    </source>
</evidence>
<dbReference type="OrthoDB" id="375095at2759"/>
<name>A0A1D3UAA2_PLAOA</name>
<protein>
    <submittedName>
        <fullName evidence="1">Uncharacterized protein</fullName>
    </submittedName>
</protein>
<organism evidence="1 2">
    <name type="scientific">Plasmodium ovale</name>
    <name type="common">malaria parasite P. ovale</name>
    <dbReference type="NCBI Taxonomy" id="36330"/>
    <lineage>
        <taxon>Eukaryota</taxon>
        <taxon>Sar</taxon>
        <taxon>Alveolata</taxon>
        <taxon>Apicomplexa</taxon>
        <taxon>Aconoidasida</taxon>
        <taxon>Haemosporida</taxon>
        <taxon>Plasmodiidae</taxon>
        <taxon>Plasmodium</taxon>
        <taxon>Plasmodium (Plasmodium)</taxon>
    </lineage>
</organism>
<evidence type="ECO:0000313" key="1">
    <source>
        <dbReference type="EMBL" id="SCQ17041.1"/>
    </source>
</evidence>
<dbReference type="Proteomes" id="UP000242942">
    <property type="component" value="Chromosome 14"/>
</dbReference>
<reference evidence="1 2" key="1">
    <citation type="submission" date="2016-06" db="EMBL/GenBank/DDBJ databases">
        <authorList>
            <consortium name="Pathogen Informatics"/>
        </authorList>
    </citation>
    <scope>NUCLEOTIDE SEQUENCE [LARGE SCALE GENOMIC DNA]</scope>
    <source>
        <strain evidence="1">PocGH01</strain>
    </source>
</reference>
<dbReference type="AlphaFoldDB" id="A0A1D3UAA2"/>
<sequence>MLPLGGRIKRCAFLSCKIRWEQYRGLFLFSRDGRSLSSCVINTSPRLIVKCINDTYKSKNFSKIKWNCINNDILNSINKFNVEEILNIINIVSRLHIGKDILIKFKPLITSNLHSIKCSSLGRIITSYIKANVNDNHFYYEICSKIQNNLNDIPHSSLIGLLYNISFYSSVKNEHISNIEKEILNYLVMRFEVNELTNTCEGKKDQKGENGVMKLVAQNVLTPTYDNASVGNNEINVKVDIDRKDKEKDDEIGTKDKIGQNWNLQNLKNYNIILLLYSITNYLFKMYLQNDHSSIMNDHLEYKLKQCYDAVNRINCEEELKVLLEKLNLFYLFLLYKAVINNIYIYGDETVSEILFNHIKNKINNFIVHLKKNNLNVKGKCKGKGTTNALIKYVTILQQNLVNYSENKKIPFQNYLIHNVTLIKSLLFQLQQNNRNDINKYYLWHRSQVEKVQKTLRLIEMEL</sequence>
<gene>
    <name evidence="1" type="primary">PocGH01_14048600</name>
    <name evidence="1" type="ORF">POCGH01_14048600</name>
</gene>
<proteinExistence type="predicted"/>